<dbReference type="GO" id="GO:0005886">
    <property type="term" value="C:plasma membrane"/>
    <property type="evidence" value="ECO:0007669"/>
    <property type="project" value="UniProtKB-SubCell"/>
</dbReference>
<dbReference type="STRING" id="1291052.FC18_GL001660"/>
<keyword evidence="4" id="KW-0808">Transferase</keyword>
<dbReference type="InterPro" id="IPR051612">
    <property type="entry name" value="Teichoic_Acid_Biosynth"/>
</dbReference>
<evidence type="ECO:0000256" key="3">
    <source>
        <dbReference type="ARBA" id="ARBA00022475"/>
    </source>
</evidence>
<evidence type="ECO:0000313" key="8">
    <source>
        <dbReference type="Proteomes" id="UP000051679"/>
    </source>
</evidence>
<evidence type="ECO:0000256" key="4">
    <source>
        <dbReference type="ARBA" id="ARBA00022679"/>
    </source>
</evidence>
<dbReference type="InterPro" id="IPR043148">
    <property type="entry name" value="TagF_C"/>
</dbReference>
<evidence type="ECO:0000256" key="6">
    <source>
        <dbReference type="ARBA" id="ARBA00023136"/>
    </source>
</evidence>
<dbReference type="Pfam" id="PF04464">
    <property type="entry name" value="Glyphos_transf"/>
    <property type="match status" value="1"/>
</dbReference>
<dbReference type="Gene3D" id="3.40.50.12580">
    <property type="match status" value="1"/>
</dbReference>
<dbReference type="PANTHER" id="PTHR37316:SF3">
    <property type="entry name" value="TEICHOIC ACID GLYCEROL-PHOSPHATE TRANSFERASE"/>
    <property type="match status" value="1"/>
</dbReference>
<keyword evidence="5" id="KW-0777">Teichoic acid biosynthesis</keyword>
<dbReference type="EMBL" id="AYYO01000036">
    <property type="protein sequence ID" value="KRM55063.1"/>
    <property type="molecule type" value="Genomic_DNA"/>
</dbReference>
<keyword evidence="6" id="KW-0472">Membrane</keyword>
<gene>
    <name evidence="7" type="ORF">FC18_GL001660</name>
</gene>
<keyword evidence="3" id="KW-1003">Cell membrane</keyword>
<dbReference type="SUPFAM" id="SSF53756">
    <property type="entry name" value="UDP-Glycosyltransferase/glycogen phosphorylase"/>
    <property type="match status" value="2"/>
</dbReference>
<dbReference type="PANTHER" id="PTHR37316">
    <property type="entry name" value="TEICHOIC ACID GLYCEROL-PHOSPHATE PRIMASE"/>
    <property type="match status" value="1"/>
</dbReference>
<accession>A0A0R1ZJE4</accession>
<evidence type="ECO:0000256" key="2">
    <source>
        <dbReference type="ARBA" id="ARBA00010488"/>
    </source>
</evidence>
<proteinExistence type="inferred from homology"/>
<dbReference type="Gene3D" id="3.40.50.2000">
    <property type="entry name" value="Glycogen Phosphorylase B"/>
    <property type="match status" value="1"/>
</dbReference>
<name>A0A0R1ZJE4_9LACO</name>
<dbReference type="Proteomes" id="UP000051679">
    <property type="component" value="Unassembled WGS sequence"/>
</dbReference>
<evidence type="ECO:0000256" key="5">
    <source>
        <dbReference type="ARBA" id="ARBA00022944"/>
    </source>
</evidence>
<dbReference type="GO" id="GO:0019350">
    <property type="term" value="P:teichoic acid biosynthetic process"/>
    <property type="evidence" value="ECO:0007669"/>
    <property type="project" value="UniProtKB-KW"/>
</dbReference>
<sequence length="788" mass="90965">MKKIALIGFNIFAPGGTSQSNYNMIEEFHEAGYATAFYNFRPFSKHDVRKLKAEHTYAASTSFYQFQDLDKVDDPDYIFITREEFFCLAPYLRKVSTAKIIGEIHAPLPMVNEEDLERYLPYMSFVRVATDSVKKQIEAKYDFHRVYAQTVSLKHIKTVELPYETKMIDEDGFVNLAVRARFDYVKDIPYSIRLMDYLVNFKGYNNYRFFITGYGPAKTLYRNLIKYYNLEDNVLLNEDTPADHIYLSTSFMETFGYSIVEEFSEGHPVALYSGDDGVLKENFGEFADCMWITKNIAKDAAALVEFVGQEHYAADYQHNLKLIEAIKADYVGKFEVNTAGDNAAEKNESDELTLESTLAVVAKKMRQDGMRKFRKFYYKIKKVPGLGSLVSQDWIREPAMNILRAMTGSVKAPDEPEGKLSPHKYFIESFHGSNFSGDPKYFALAIRDRDPQAEIFVSSRNQLVDMEAGNYGFTPVRTGSLKYIEQFQKCKYVFMNGNTLDKAGKRDGQVFIETWHGFPMKKMVNDLEDENQREIESTAFAPRMQKWDYLTTSSDYNTELLESAFKLADNKELTILGNGTPKNEYLLAHDGDEAEKERIFEKYFNRPYNGNEHFVLFCPTWRKGNRGEVSELDLTEVINKLPENYELIVKLHPNEGGMRKHYSDLDPRIYCFYNELVDIQELYVLADVLISDYSSAIFDYAMLDKKTIVMQEDEDDYAKKIGWYFDSETECGLKGKKYTEDELVAAILAPDDDREYNRLIKERLMTNEHIGATEDALNLIVGRGSNSF</sequence>
<dbReference type="RefSeq" id="WP_054680176.1">
    <property type="nucleotide sequence ID" value="NZ_AYYO01000036.1"/>
</dbReference>
<protein>
    <recommendedName>
        <fullName evidence="9">Glycosyl glycerophosphate transferase</fullName>
    </recommendedName>
</protein>
<dbReference type="InterPro" id="IPR007554">
    <property type="entry name" value="Glycerophosphate_synth"/>
</dbReference>
<comment type="similarity">
    <text evidence="2">Belongs to the CDP-glycerol glycerophosphotransferase family.</text>
</comment>
<dbReference type="PATRIC" id="fig|1291052.5.peg.1695"/>
<dbReference type="Gene3D" id="3.40.50.11820">
    <property type="match status" value="1"/>
</dbReference>
<evidence type="ECO:0000256" key="1">
    <source>
        <dbReference type="ARBA" id="ARBA00004202"/>
    </source>
</evidence>
<evidence type="ECO:0000313" key="7">
    <source>
        <dbReference type="EMBL" id="KRM55063.1"/>
    </source>
</evidence>
<dbReference type="GO" id="GO:0047355">
    <property type="term" value="F:CDP-glycerol glycerophosphotransferase activity"/>
    <property type="evidence" value="ECO:0007669"/>
    <property type="project" value="InterPro"/>
</dbReference>
<dbReference type="InterPro" id="IPR043149">
    <property type="entry name" value="TagF_N"/>
</dbReference>
<organism evidence="7 8">
    <name type="scientific">Lacticaseibacillus sharpeae JCM 1186 = DSM 20505</name>
    <dbReference type="NCBI Taxonomy" id="1291052"/>
    <lineage>
        <taxon>Bacteria</taxon>
        <taxon>Bacillati</taxon>
        <taxon>Bacillota</taxon>
        <taxon>Bacilli</taxon>
        <taxon>Lactobacillales</taxon>
        <taxon>Lactobacillaceae</taxon>
        <taxon>Lacticaseibacillus</taxon>
    </lineage>
</organism>
<comment type="subcellular location">
    <subcellularLocation>
        <location evidence="1">Cell membrane</location>
        <topology evidence="1">Peripheral membrane protein</topology>
    </subcellularLocation>
</comment>
<dbReference type="AlphaFoldDB" id="A0A0R1ZJE4"/>
<dbReference type="OrthoDB" id="9811865at2"/>
<keyword evidence="8" id="KW-1185">Reference proteome</keyword>
<comment type="caution">
    <text evidence="7">The sequence shown here is derived from an EMBL/GenBank/DDBJ whole genome shotgun (WGS) entry which is preliminary data.</text>
</comment>
<evidence type="ECO:0008006" key="9">
    <source>
        <dbReference type="Google" id="ProtNLM"/>
    </source>
</evidence>
<reference evidence="7 8" key="1">
    <citation type="journal article" date="2015" name="Genome Announc.">
        <title>Expanding the biotechnology potential of lactobacilli through comparative genomics of 213 strains and associated genera.</title>
        <authorList>
            <person name="Sun Z."/>
            <person name="Harris H.M."/>
            <person name="McCann A."/>
            <person name="Guo C."/>
            <person name="Argimon S."/>
            <person name="Zhang W."/>
            <person name="Yang X."/>
            <person name="Jeffery I.B."/>
            <person name="Cooney J.C."/>
            <person name="Kagawa T.F."/>
            <person name="Liu W."/>
            <person name="Song Y."/>
            <person name="Salvetti E."/>
            <person name="Wrobel A."/>
            <person name="Rasinkangas P."/>
            <person name="Parkhill J."/>
            <person name="Rea M.C."/>
            <person name="O'Sullivan O."/>
            <person name="Ritari J."/>
            <person name="Douillard F.P."/>
            <person name="Paul Ross R."/>
            <person name="Yang R."/>
            <person name="Briner A.E."/>
            <person name="Felis G.E."/>
            <person name="de Vos W.M."/>
            <person name="Barrangou R."/>
            <person name="Klaenhammer T.R."/>
            <person name="Caufield P.W."/>
            <person name="Cui Y."/>
            <person name="Zhang H."/>
            <person name="O'Toole P.W."/>
        </authorList>
    </citation>
    <scope>NUCLEOTIDE SEQUENCE [LARGE SCALE GENOMIC DNA]</scope>
    <source>
        <strain evidence="7 8">DSM 20505</strain>
    </source>
</reference>